<dbReference type="HAMAP" id="MF_01201">
    <property type="entry name" value="Ala_racemase"/>
    <property type="match status" value="1"/>
</dbReference>
<comment type="similarity">
    <text evidence="4">Belongs to the alanine racemase family.</text>
</comment>
<dbReference type="InterPro" id="IPR009006">
    <property type="entry name" value="Ala_racemase/Decarboxylase_C"/>
</dbReference>
<evidence type="ECO:0000313" key="8">
    <source>
        <dbReference type="EMBL" id="ENO18800.1"/>
    </source>
</evidence>
<evidence type="ECO:0000256" key="3">
    <source>
        <dbReference type="ARBA" id="ARBA00023235"/>
    </source>
</evidence>
<evidence type="ECO:0000256" key="4">
    <source>
        <dbReference type="HAMAP-Rule" id="MF_01201"/>
    </source>
</evidence>
<feature type="binding site" evidence="4 6">
    <location>
        <position position="147"/>
    </location>
    <ligand>
        <name>substrate</name>
    </ligand>
</feature>
<name>N6W8B9_9ACTO</name>
<protein>
    <recommendedName>
        <fullName evidence="4">Alanine racemase</fullName>
        <ecNumber evidence="4">5.1.1.1</ecNumber>
    </recommendedName>
</protein>
<dbReference type="SMART" id="SM01005">
    <property type="entry name" value="Ala_racemase_C"/>
    <property type="match status" value="1"/>
</dbReference>
<feature type="binding site" evidence="4 6">
    <location>
        <position position="335"/>
    </location>
    <ligand>
        <name>substrate</name>
    </ligand>
</feature>
<comment type="catalytic activity">
    <reaction evidence="4">
        <text>L-alanine = D-alanine</text>
        <dbReference type="Rhea" id="RHEA:20249"/>
        <dbReference type="ChEBI" id="CHEBI:57416"/>
        <dbReference type="ChEBI" id="CHEBI:57972"/>
        <dbReference type="EC" id="5.1.1.1"/>
    </reaction>
</comment>
<dbReference type="Pfam" id="PF00842">
    <property type="entry name" value="Ala_racemase_C"/>
    <property type="match status" value="1"/>
</dbReference>
<organism evidence="8 9">
    <name type="scientific">Schaalia cardiffensis F0333</name>
    <dbReference type="NCBI Taxonomy" id="888050"/>
    <lineage>
        <taxon>Bacteria</taxon>
        <taxon>Bacillati</taxon>
        <taxon>Actinomycetota</taxon>
        <taxon>Actinomycetes</taxon>
        <taxon>Actinomycetales</taxon>
        <taxon>Actinomycetaceae</taxon>
        <taxon>Schaalia</taxon>
    </lineage>
</organism>
<dbReference type="EMBL" id="AQHZ01000007">
    <property type="protein sequence ID" value="ENO18800.1"/>
    <property type="molecule type" value="Genomic_DNA"/>
</dbReference>
<dbReference type="InterPro" id="IPR029066">
    <property type="entry name" value="PLP-binding_barrel"/>
</dbReference>
<keyword evidence="3 4" id="KW-0413">Isomerase</keyword>
<dbReference type="EC" id="5.1.1.1" evidence="4"/>
<dbReference type="Gene3D" id="2.40.37.10">
    <property type="entry name" value="Lyase, Ornithine Decarboxylase, Chain A, domain 1"/>
    <property type="match status" value="1"/>
</dbReference>
<evidence type="ECO:0000256" key="1">
    <source>
        <dbReference type="ARBA" id="ARBA00001933"/>
    </source>
</evidence>
<accession>N6W8B9</accession>
<keyword evidence="2 4" id="KW-0663">Pyridoxal phosphate</keyword>
<comment type="cofactor">
    <cofactor evidence="1 4 5">
        <name>pyridoxal 5'-phosphate</name>
        <dbReference type="ChEBI" id="CHEBI:597326"/>
    </cofactor>
</comment>
<dbReference type="UniPathway" id="UPA00042">
    <property type="reaction ID" value="UER00497"/>
</dbReference>
<dbReference type="InterPro" id="IPR001608">
    <property type="entry name" value="Ala_racemase_N"/>
</dbReference>
<dbReference type="OrthoDB" id="9813814at2"/>
<gene>
    <name evidence="8" type="primary">alr</name>
    <name evidence="8" type="ORF">HMPREF9004_0470</name>
</gene>
<dbReference type="PANTHER" id="PTHR30511">
    <property type="entry name" value="ALANINE RACEMASE"/>
    <property type="match status" value="1"/>
</dbReference>
<evidence type="ECO:0000256" key="6">
    <source>
        <dbReference type="PIRSR" id="PIRSR600821-52"/>
    </source>
</evidence>
<keyword evidence="9" id="KW-1185">Reference proteome</keyword>
<dbReference type="PRINTS" id="PR00992">
    <property type="entry name" value="ALARACEMASE"/>
</dbReference>
<dbReference type="PROSITE" id="PS00395">
    <property type="entry name" value="ALANINE_RACEMASE"/>
    <property type="match status" value="1"/>
</dbReference>
<dbReference type="PATRIC" id="fig|888050.3.peg.458"/>
<dbReference type="GO" id="GO:0030170">
    <property type="term" value="F:pyridoxal phosphate binding"/>
    <property type="evidence" value="ECO:0007669"/>
    <property type="project" value="UniProtKB-UniRule"/>
</dbReference>
<dbReference type="InterPro" id="IPR000821">
    <property type="entry name" value="Ala_racemase"/>
</dbReference>
<reference evidence="8 9" key="1">
    <citation type="submission" date="2013-03" db="EMBL/GenBank/DDBJ databases">
        <title>Reference genome for the Human Microbiome Project.</title>
        <authorList>
            <person name="Aqrawi P."/>
            <person name="Ayvaz T."/>
            <person name="Bess C."/>
            <person name="Blankenburg K."/>
            <person name="Coyle M."/>
            <person name="Deng J."/>
            <person name="Forbes L."/>
            <person name="Fowler G."/>
            <person name="Francisco L."/>
            <person name="Fu Q."/>
            <person name="Gibbs R."/>
            <person name="Gross S."/>
            <person name="Gubbala S."/>
            <person name="Hale W."/>
            <person name="Hemphill L."/>
            <person name="Highlander S."/>
            <person name="Hirani K."/>
            <person name="Jackson L."/>
            <person name="Jakkamsetti A."/>
            <person name="Javaid M."/>
            <person name="Jayaseelan J.C."/>
            <person name="Jiang H."/>
            <person name="Joshi V."/>
            <person name="Korchina V."/>
            <person name="Kovar C."/>
            <person name="Lara F."/>
            <person name="Lee S."/>
            <person name="Liu Y."/>
            <person name="Mata R."/>
            <person name="Mathew T."/>
            <person name="Munidasa M."/>
            <person name="Muzny D."/>
            <person name="Nazareth L."/>
            <person name="Ngo R."/>
            <person name="Nguyen L."/>
            <person name="Nguyen N."/>
            <person name="Okwuonu G."/>
            <person name="Ongeri F."/>
            <person name="Palculict T."/>
            <person name="Patil S."/>
            <person name="Petrosino J."/>
            <person name="Pham C."/>
            <person name="Pham P."/>
            <person name="Pu L.-L."/>
            <person name="Qin X."/>
            <person name="Qu J."/>
            <person name="Reid J."/>
            <person name="Ross M."/>
            <person name="Ruth R."/>
            <person name="Saada N."/>
            <person name="San Lucas F."/>
            <person name="Santibanez J."/>
            <person name="Shang Y."/>
            <person name="Simmons D."/>
            <person name="Song X.-Z."/>
            <person name="Tang L.-Y."/>
            <person name="Thornton R."/>
            <person name="Warren J."/>
            <person name="Weissenberger G."/>
            <person name="Wilczek-Boney K."/>
            <person name="Worley K."/>
            <person name="Youmans B."/>
            <person name="Zhang J."/>
            <person name="Zhang L."/>
            <person name="Zhao Z."/>
            <person name="Zhou C."/>
            <person name="Zhu D."/>
            <person name="Zhu Y."/>
        </authorList>
    </citation>
    <scope>NUCLEOTIDE SEQUENCE [LARGE SCALE GENOMIC DNA]</scope>
    <source>
        <strain evidence="8 9">F0333</strain>
    </source>
</reference>
<dbReference type="GO" id="GO:0030632">
    <property type="term" value="P:D-alanine biosynthetic process"/>
    <property type="evidence" value="ECO:0007669"/>
    <property type="project" value="UniProtKB-UniRule"/>
</dbReference>
<feature type="active site" description="Proton acceptor; specific for L-alanine" evidence="4">
    <location>
        <position position="284"/>
    </location>
</feature>
<evidence type="ECO:0000256" key="5">
    <source>
        <dbReference type="PIRSR" id="PIRSR600821-50"/>
    </source>
</evidence>
<evidence type="ECO:0000259" key="7">
    <source>
        <dbReference type="SMART" id="SM01005"/>
    </source>
</evidence>
<dbReference type="Proteomes" id="UP000013015">
    <property type="component" value="Unassembled WGS sequence"/>
</dbReference>
<dbReference type="GO" id="GO:0008784">
    <property type="term" value="F:alanine racemase activity"/>
    <property type="evidence" value="ECO:0007669"/>
    <property type="project" value="UniProtKB-UniRule"/>
</dbReference>
<dbReference type="SUPFAM" id="SSF50621">
    <property type="entry name" value="Alanine racemase C-terminal domain-like"/>
    <property type="match status" value="1"/>
</dbReference>
<dbReference type="Gene3D" id="3.20.20.10">
    <property type="entry name" value="Alanine racemase"/>
    <property type="match status" value="1"/>
</dbReference>
<evidence type="ECO:0000256" key="2">
    <source>
        <dbReference type="ARBA" id="ARBA00022898"/>
    </source>
</evidence>
<dbReference type="Pfam" id="PF01168">
    <property type="entry name" value="Ala_racemase_N"/>
    <property type="match status" value="1"/>
</dbReference>
<dbReference type="eggNOG" id="COG0787">
    <property type="taxonomic scope" value="Bacteria"/>
</dbReference>
<dbReference type="RefSeq" id="WP_005962201.1">
    <property type="nucleotide sequence ID" value="NZ_CP040505.1"/>
</dbReference>
<dbReference type="STRING" id="888050.HMPREF9004_0470"/>
<dbReference type="GO" id="GO:0009252">
    <property type="term" value="P:peptidoglycan biosynthetic process"/>
    <property type="evidence" value="ECO:0007669"/>
    <property type="project" value="TreeGrafter"/>
</dbReference>
<comment type="caution">
    <text evidence="8">The sequence shown here is derived from an EMBL/GenBank/DDBJ whole genome shotgun (WGS) entry which is preliminary data.</text>
</comment>
<dbReference type="InterPro" id="IPR011079">
    <property type="entry name" value="Ala_racemase_C"/>
</dbReference>
<feature type="active site" description="Proton acceptor; specific for D-alanine" evidence="4">
    <location>
        <position position="42"/>
    </location>
</feature>
<dbReference type="HOGENOM" id="CLU_028393_0_0_11"/>
<comment type="pathway">
    <text evidence="4">Amino-acid biosynthesis; D-alanine biosynthesis; D-alanine from L-alanine: step 1/1.</text>
</comment>
<dbReference type="CDD" id="cd00430">
    <property type="entry name" value="PLPDE_III_AR"/>
    <property type="match status" value="1"/>
</dbReference>
<feature type="domain" description="Alanine racemase C-terminal" evidence="7">
    <location>
        <begin position="263"/>
        <end position="407"/>
    </location>
</feature>
<proteinExistence type="inferred from homology"/>
<feature type="modified residue" description="N6-(pyridoxal phosphate)lysine" evidence="4 5">
    <location>
        <position position="42"/>
    </location>
</feature>
<evidence type="ECO:0000313" key="9">
    <source>
        <dbReference type="Proteomes" id="UP000013015"/>
    </source>
</evidence>
<dbReference type="NCBIfam" id="TIGR00492">
    <property type="entry name" value="alr"/>
    <property type="match status" value="1"/>
</dbReference>
<sequence length="411" mass="42813">MLQTSQDPLFPGRVIVDLGAIAENLEVLRSFAPGVAQMAVVKADAYGHGLLPVAMAALQAGATWLGVAQLAEARALREGLDAAGIDRSAAPILAWVAPSGADWAGALEAGIDLSVSWTWVLAEICAAARVTGIRARIHVKIDTGMSRAGSTRADLPALVAAVRMAEEDGLIEVVGAWSHLSRGDDLSEDGRASTAAQVEVFEQGLRSFADAGIKPRIRHLSATSGILWHPEAHYDMVRAGIGMYGLSPDPLTARGAALGLRPAMTLRAPLTSVKVVEDGAPASYGGTWRAPGRRWLGLVPLGYADGILRAGSNGAPVLVEGRKAITTRVVGRICMDQFIVDLGAAEGEPGAPSARSGRAPARVGDTATLFGDPDRGAPSADEWAQAAGTINYEIVTRLGERVPRVHLSAAE</sequence>
<dbReference type="AlphaFoldDB" id="N6W8B9"/>
<dbReference type="InterPro" id="IPR020622">
    <property type="entry name" value="Ala_racemase_pyridoxalP-BS"/>
</dbReference>
<dbReference type="PANTHER" id="PTHR30511:SF0">
    <property type="entry name" value="ALANINE RACEMASE, CATABOLIC-RELATED"/>
    <property type="match status" value="1"/>
</dbReference>
<dbReference type="SUPFAM" id="SSF51419">
    <property type="entry name" value="PLP-binding barrel"/>
    <property type="match status" value="1"/>
</dbReference>
<comment type="function">
    <text evidence="4">Catalyzes the interconversion of L-alanine and D-alanine. May also act on other amino acids.</text>
</comment>
<dbReference type="GO" id="GO:0005829">
    <property type="term" value="C:cytosol"/>
    <property type="evidence" value="ECO:0007669"/>
    <property type="project" value="TreeGrafter"/>
</dbReference>